<evidence type="ECO:0000313" key="2">
    <source>
        <dbReference type="EMBL" id="KAF5343454.1"/>
    </source>
</evidence>
<name>A0A8H5FNM2_9AGAR</name>
<sequence length="941" mass="105669">MITSAALSPKDCLSNRTLVGVINCLNDFTVDPSVYNASSYVEAQPSPEQVNDWTSLITSMLESDSNRCLISVPTTLSSIYVVASFIDASFSKEYCILVEITSFHDRYSKGWGVMVVPAMKRTISRTIHLSAPHPLADIDTPQQAAAMFVLSGAHSLLVSGRHRMAFDAPTDCVKPANPNTTYFKTDPAHDVNEPFNVANRAIRAWQNLHGGCPLKTCAYLQIHGKAASTCPSDTMFISSGLEFDPPYKETPQRNSIETDPISLLAVFPNFTAPLPSDDPDCSLTATENVFGRLINGVPEARVCKHAANASTATGEFIHIEQAIISRQSSNYEGWGEVIRRTFETSCQDGMREDEGTMFWLVMHLPIRHTFLPTLLRKVMAKRGKNRKHRRTSPEVPIIAAIPPPQTFHLPPEITFMIMRKLNEGPPDRTWHYLVNASLVCRDWRGPAQSLIFQSIYFHSNERCKRFRKLVENNPRLLSYVRHLSILENDLVSDFDTVVSDRNGKTMYGGWKAYLHLPEAMECIPKLPSSVRSLGVYISPWRDSTVDTVKQFTNIKKLKIKFVTTMLAWELQTAVQNFHNLTHLHLCGSFPLLGEEHLESRRKSMMDLLVLEEVEDCFDVMQVLVDGDLFDLSGLEYLGLQWSSPHRGQEEEFRALDMLFEKSGSSLKTLVVEFYNTDYHTSDMYLAHLTADPSSSSLRNLTALENLAFKKIFLGELGWDAIPFHLASQLAFMRAVIPSLGSSAVTNVSSPSTLKTLTFKIAVDDSHYGYMPISQEWMVGINKEDPDCNWRILDSALSNEERFPDFVVLQLAAVVLQDTAGMYYSQRTAQDMQLDELFSEIKKCLPKLSEKKLILDYDDKLKGDEFFIDVEKKEEPILRPGRWPADFSESDSEDEDDEGLSAELPSAANSENGLANDEGVEDDVVEGEDGELDNLEGKSLDQ</sequence>
<keyword evidence="3" id="KW-1185">Reference proteome</keyword>
<evidence type="ECO:0000256" key="1">
    <source>
        <dbReference type="SAM" id="MobiDB-lite"/>
    </source>
</evidence>
<evidence type="ECO:0000313" key="3">
    <source>
        <dbReference type="Proteomes" id="UP000559256"/>
    </source>
</evidence>
<dbReference type="AlphaFoldDB" id="A0A8H5FNM2"/>
<feature type="compositionally biased region" description="Acidic residues" evidence="1">
    <location>
        <begin position="887"/>
        <end position="899"/>
    </location>
</feature>
<accession>A0A8H5FNM2</accession>
<feature type="region of interest" description="Disordered" evidence="1">
    <location>
        <begin position="879"/>
        <end position="941"/>
    </location>
</feature>
<organism evidence="2 3">
    <name type="scientific">Tetrapyrgos nigripes</name>
    <dbReference type="NCBI Taxonomy" id="182062"/>
    <lineage>
        <taxon>Eukaryota</taxon>
        <taxon>Fungi</taxon>
        <taxon>Dikarya</taxon>
        <taxon>Basidiomycota</taxon>
        <taxon>Agaricomycotina</taxon>
        <taxon>Agaricomycetes</taxon>
        <taxon>Agaricomycetidae</taxon>
        <taxon>Agaricales</taxon>
        <taxon>Marasmiineae</taxon>
        <taxon>Marasmiaceae</taxon>
        <taxon>Tetrapyrgos</taxon>
    </lineage>
</organism>
<dbReference type="OrthoDB" id="5803672at2759"/>
<comment type="caution">
    <text evidence="2">The sequence shown here is derived from an EMBL/GenBank/DDBJ whole genome shotgun (WGS) entry which is preliminary data.</text>
</comment>
<feature type="compositionally biased region" description="Acidic residues" evidence="1">
    <location>
        <begin position="917"/>
        <end position="933"/>
    </location>
</feature>
<gene>
    <name evidence="2" type="ORF">D9758_011841</name>
</gene>
<dbReference type="Proteomes" id="UP000559256">
    <property type="component" value="Unassembled WGS sequence"/>
</dbReference>
<dbReference type="EMBL" id="JAACJM010000140">
    <property type="protein sequence ID" value="KAF5343454.1"/>
    <property type="molecule type" value="Genomic_DNA"/>
</dbReference>
<proteinExistence type="predicted"/>
<protein>
    <recommendedName>
        <fullName evidence="4">F-box domain-containing protein</fullName>
    </recommendedName>
</protein>
<evidence type="ECO:0008006" key="4">
    <source>
        <dbReference type="Google" id="ProtNLM"/>
    </source>
</evidence>
<reference evidence="2 3" key="1">
    <citation type="journal article" date="2020" name="ISME J.">
        <title>Uncovering the hidden diversity of litter-decomposition mechanisms in mushroom-forming fungi.</title>
        <authorList>
            <person name="Floudas D."/>
            <person name="Bentzer J."/>
            <person name="Ahren D."/>
            <person name="Johansson T."/>
            <person name="Persson P."/>
            <person name="Tunlid A."/>
        </authorList>
    </citation>
    <scope>NUCLEOTIDE SEQUENCE [LARGE SCALE GENOMIC DNA]</scope>
    <source>
        <strain evidence="2 3">CBS 291.85</strain>
    </source>
</reference>